<dbReference type="GO" id="GO:0006357">
    <property type="term" value="P:regulation of transcription by RNA polymerase II"/>
    <property type="evidence" value="ECO:0000318"/>
    <property type="project" value="GO_Central"/>
</dbReference>
<evidence type="ECO:0000313" key="10">
    <source>
        <dbReference type="EnsemblPlants" id="Zm00001eb407830_P002"/>
    </source>
</evidence>
<keyword evidence="5" id="KW-0010">Activator</keyword>
<protein>
    <submittedName>
        <fullName evidence="9">Putative GATA transcription factor family protein</fullName>
    </submittedName>
</protein>
<evidence type="ECO:0000256" key="4">
    <source>
        <dbReference type="ARBA" id="ARBA00022833"/>
    </source>
</evidence>
<dbReference type="GO" id="GO:0030154">
    <property type="term" value="P:cell differentiation"/>
    <property type="evidence" value="ECO:0000318"/>
    <property type="project" value="GO_Central"/>
</dbReference>
<dbReference type="OMA" id="HIARPEF"/>
<evidence type="ECO:0000259" key="8">
    <source>
        <dbReference type="PROSITE" id="PS50114"/>
    </source>
</evidence>
<name>K7TXE3_MAIZE</name>
<keyword evidence="4" id="KW-0862">Zinc</keyword>
<accession>K7TXE3</accession>
<evidence type="ECO:0000256" key="7">
    <source>
        <dbReference type="SAM" id="MobiDB-lite"/>
    </source>
</evidence>
<feature type="region of interest" description="Disordered" evidence="7">
    <location>
        <begin position="370"/>
        <end position="446"/>
    </location>
</feature>
<proteinExistence type="evidence at protein level"/>
<feature type="region of interest" description="Disordered" evidence="7">
    <location>
        <begin position="233"/>
        <end position="254"/>
    </location>
</feature>
<evidence type="ECO:0000256" key="6">
    <source>
        <dbReference type="PROSITE-ProRule" id="PRU00094"/>
    </source>
</evidence>
<dbReference type="CDD" id="cd00202">
    <property type="entry name" value="ZnF_GATA"/>
    <property type="match status" value="2"/>
</dbReference>
<dbReference type="PROSITE" id="PS50114">
    <property type="entry name" value="GATA_ZN_FINGER_2"/>
    <property type="match status" value="2"/>
</dbReference>
<dbReference type="GO" id="GO:0000976">
    <property type="term" value="F:transcription cis-regulatory region binding"/>
    <property type="evidence" value="ECO:0000318"/>
    <property type="project" value="GO_Central"/>
</dbReference>
<evidence type="ECO:0007829" key="12">
    <source>
        <dbReference type="PeptideAtlas" id="K7TXE3"/>
    </source>
</evidence>
<feature type="region of interest" description="Disordered" evidence="7">
    <location>
        <begin position="1"/>
        <end position="59"/>
    </location>
</feature>
<keyword evidence="3 6" id="KW-0863">Zinc-finger</keyword>
<organism evidence="9">
    <name type="scientific">Zea mays</name>
    <name type="common">Maize</name>
    <dbReference type="NCBI Taxonomy" id="4577"/>
    <lineage>
        <taxon>Eukaryota</taxon>
        <taxon>Viridiplantae</taxon>
        <taxon>Streptophyta</taxon>
        <taxon>Embryophyta</taxon>
        <taxon>Tracheophyta</taxon>
        <taxon>Spermatophyta</taxon>
        <taxon>Magnoliopsida</taxon>
        <taxon>Liliopsida</taxon>
        <taxon>Poales</taxon>
        <taxon>Poaceae</taxon>
        <taxon>PACMAD clade</taxon>
        <taxon>Panicoideae</taxon>
        <taxon>Andropogonodae</taxon>
        <taxon>Andropogoneae</taxon>
        <taxon>Tripsacinae</taxon>
        <taxon>Zea</taxon>
    </lineage>
</organism>
<reference evidence="9" key="2">
    <citation type="submission" date="2015-12" db="EMBL/GenBank/DDBJ databases">
        <title>Update maize B73 reference genome by single molecule sequencing technologies.</title>
        <authorList>
            <consortium name="Maize Genome Sequencing Project"/>
            <person name="Ware D."/>
        </authorList>
    </citation>
    <scope>NUCLEOTIDE SEQUENCE</scope>
    <source>
        <tissue evidence="9">Seedling</tissue>
    </source>
</reference>
<dbReference type="EMBL" id="CM000786">
    <property type="protein sequence ID" value="AQK39532.1"/>
    <property type="molecule type" value="Genomic_DNA"/>
</dbReference>
<reference evidence="10" key="3">
    <citation type="submission" date="2019-07" db="EMBL/GenBank/DDBJ databases">
        <authorList>
            <person name="Seetharam A."/>
            <person name="Woodhouse M."/>
            <person name="Cannon E."/>
        </authorList>
    </citation>
    <scope>NUCLEOTIDE SEQUENCE [LARGE SCALE GENOMIC DNA]</scope>
    <source>
        <strain evidence="10">cv. B73</strain>
    </source>
</reference>
<dbReference type="SMR" id="K7TXE3"/>
<keyword evidence="12" id="KW-1267">Proteomics identification</keyword>
<keyword evidence="11" id="KW-1185">Reference proteome</keyword>
<evidence type="ECO:0000313" key="11">
    <source>
        <dbReference type="Proteomes" id="UP000007305"/>
    </source>
</evidence>
<evidence type="ECO:0000256" key="1">
    <source>
        <dbReference type="ARBA" id="ARBA00005694"/>
    </source>
</evidence>
<feature type="compositionally biased region" description="Basic residues" evidence="7">
    <location>
        <begin position="112"/>
        <end position="125"/>
    </location>
</feature>
<feature type="region of interest" description="Disordered" evidence="7">
    <location>
        <begin position="78"/>
        <end position="125"/>
    </location>
</feature>
<dbReference type="STRING" id="4577.K7TXE3"/>
<feature type="domain" description="GATA-type" evidence="8">
    <location>
        <begin position="303"/>
        <end position="339"/>
    </location>
</feature>
<dbReference type="ExpressionAtlas" id="K7TXE3">
    <property type="expression patterns" value="baseline"/>
</dbReference>
<dbReference type="GO" id="GO:0005634">
    <property type="term" value="C:nucleus"/>
    <property type="evidence" value="ECO:0000318"/>
    <property type="project" value="GO_Central"/>
</dbReference>
<dbReference type="EnsemblPlants" id="Zm00001eb407830_T002">
    <property type="protein sequence ID" value="Zm00001eb407830_P002"/>
    <property type="gene ID" value="Zm00001eb407830"/>
</dbReference>
<dbReference type="SMART" id="SM00401">
    <property type="entry name" value="ZnF_GATA"/>
    <property type="match status" value="2"/>
</dbReference>
<evidence type="ECO:0000256" key="3">
    <source>
        <dbReference type="ARBA" id="ARBA00022771"/>
    </source>
</evidence>
<dbReference type="InterPro" id="IPR000679">
    <property type="entry name" value="Znf_GATA"/>
</dbReference>
<evidence type="ECO:0000256" key="2">
    <source>
        <dbReference type="ARBA" id="ARBA00022723"/>
    </source>
</evidence>
<sequence length="671" mass="73787">MREQERRSPPMETTRTASNEPQLPESGPTTGRSAAAMATGDMAGGGAGEGERGPDSVLPSSPWVALLSVVGSHIARPEFQRKPRSHAPRAAPARPWGSKFPALPPVAPAKMKPTRKVRHKRRQRVHRAPPLPAAAMKRLAKKRARVCTLCGTTQTPSWRTSPADRLVMLCNACGIRARTSGAAPPEQVHVHVHLPTPATTVVVSDPEQPAPLEILQGSEYEHLPTAATVVVSAQEQPPPQEEIQQRSESPPDSPYLNSMLDFDVYLLKRTHPRREKSPPPPPPPTAGITAAALAPPPKGKKDKQKKKWCLHCGTTWSLQWRTGPMGVSTLCNACGVRYRQGRLVPEYRPRASPTFDQSEHSYKHRKVLQLREMQDRPAPPAAFRPSGNRKKRRKGKEQQQHQPAQARSRSEEQDQQPAQPAAVAVLQVRKKSDKGKAQRLPDPQPALRLKLRKELRGKQQHLLPPLPPPPPPPALPPHAGYDYDMVQQHLPPSPPVHPDPHAGYDMLHPHAGYDMLQSSYSYLPLPPALQHAAGDDDDMEMEQQHLVLLPPAAFLLRAGDEMAQYLPPPPPPPELPHAAADDDMEMEWRLLSLPPALPHATDELMVGEPMPIPPLDPFLFDGPAAPRIIDDDDDDEPATVIVIDDDEPAPVIVVDDDDDDVPVTVIVVDDD</sequence>
<dbReference type="Gramene" id="Zm00001eb407830_T002">
    <property type="protein sequence ID" value="Zm00001eb407830_P002"/>
    <property type="gene ID" value="Zm00001eb407830"/>
</dbReference>
<dbReference type="Pfam" id="PF00320">
    <property type="entry name" value="GATA"/>
    <property type="match status" value="2"/>
</dbReference>
<gene>
    <name evidence="9" type="ORF">ZEAMMB73_Zm00001d023541</name>
</gene>
<evidence type="ECO:0000313" key="9">
    <source>
        <dbReference type="EMBL" id="AQK39532.1"/>
    </source>
</evidence>
<keyword evidence="2" id="KW-0479">Metal-binding</keyword>
<feature type="compositionally biased region" description="Low complexity" evidence="7">
    <location>
        <begin position="415"/>
        <end position="427"/>
    </location>
</feature>
<feature type="domain" description="GATA-type" evidence="8">
    <location>
        <begin position="141"/>
        <end position="185"/>
    </location>
</feature>
<dbReference type="PaxDb" id="4577-GRMZM2G324131_P01"/>
<feature type="compositionally biased region" description="Polar residues" evidence="7">
    <location>
        <begin position="11"/>
        <end position="32"/>
    </location>
</feature>
<reference evidence="10" key="4">
    <citation type="submission" date="2021-05" db="UniProtKB">
        <authorList>
            <consortium name="EnsemblPlants"/>
        </authorList>
    </citation>
    <scope>IDENTIFICATION</scope>
    <source>
        <strain evidence="10">cv. B73</strain>
    </source>
</reference>
<dbReference type="eggNOG" id="KOG1601">
    <property type="taxonomic scope" value="Eukaryota"/>
</dbReference>
<dbReference type="PROSITE" id="PS00344">
    <property type="entry name" value="GATA_ZN_FINGER_1"/>
    <property type="match status" value="1"/>
</dbReference>
<comment type="similarity">
    <text evidence="1">Belongs to the type IV zinc-finger family. Class A subfamily.</text>
</comment>
<evidence type="ECO:0000256" key="5">
    <source>
        <dbReference type="ARBA" id="ARBA00023159"/>
    </source>
</evidence>
<dbReference type="HOGENOM" id="CLU_409622_0_0_1"/>
<feature type="region of interest" description="Disordered" evidence="7">
    <location>
        <begin position="271"/>
        <end position="306"/>
    </location>
</feature>
<dbReference type="AlphaFoldDB" id="K7TXE3"/>
<dbReference type="GO" id="GO:0008270">
    <property type="term" value="F:zinc ion binding"/>
    <property type="evidence" value="ECO:0007669"/>
    <property type="project" value="UniProtKB-KW"/>
</dbReference>
<dbReference type="PANTHER" id="PTHR45658">
    <property type="entry name" value="GATA TRANSCRIPTION FACTOR"/>
    <property type="match status" value="1"/>
</dbReference>
<dbReference type="InterPro" id="IPR013088">
    <property type="entry name" value="Znf_NHR/GATA"/>
</dbReference>
<dbReference type="SUPFAM" id="SSF57716">
    <property type="entry name" value="Glucocorticoid receptor-like (DNA-binding domain)"/>
    <property type="match status" value="2"/>
</dbReference>
<dbReference type="Proteomes" id="UP000007305">
    <property type="component" value="Chromosome 10"/>
</dbReference>
<dbReference type="IntAct" id="K7TXE3">
    <property type="interactions" value="1"/>
</dbReference>
<reference evidence="11" key="1">
    <citation type="journal article" date="2009" name="Science">
        <title>The B73 maize genome: complexity, diversity, and dynamics.</title>
        <authorList>
            <person name="Schnable P.S."/>
            <person name="Ware D."/>
            <person name="Fulton R.S."/>
            <person name="Stein J.C."/>
            <person name="Wei F."/>
            <person name="Pasternak S."/>
            <person name="Liang C."/>
            <person name="Zhang J."/>
            <person name="Fulton L."/>
            <person name="Graves T.A."/>
            <person name="Minx P."/>
            <person name="Reily A.D."/>
            <person name="Courtney L."/>
            <person name="Kruchowski S.S."/>
            <person name="Tomlinson C."/>
            <person name="Strong C."/>
            <person name="Delehaunty K."/>
            <person name="Fronick C."/>
            <person name="Courtney B."/>
            <person name="Rock S.M."/>
            <person name="Belter E."/>
            <person name="Du F."/>
            <person name="Kim K."/>
            <person name="Abbott R.M."/>
            <person name="Cotton M."/>
            <person name="Levy A."/>
            <person name="Marchetto P."/>
            <person name="Ochoa K."/>
            <person name="Jackson S.M."/>
            <person name="Gillam B."/>
            <person name="Chen W."/>
            <person name="Yan L."/>
            <person name="Higginbotham J."/>
            <person name="Cardenas M."/>
            <person name="Waligorski J."/>
            <person name="Applebaum E."/>
            <person name="Phelps L."/>
            <person name="Falcone J."/>
            <person name="Kanchi K."/>
            <person name="Thane T."/>
            <person name="Scimone A."/>
            <person name="Thane N."/>
            <person name="Henke J."/>
            <person name="Wang T."/>
            <person name="Ruppert J."/>
            <person name="Shah N."/>
            <person name="Rotter K."/>
            <person name="Hodges J."/>
            <person name="Ingenthron E."/>
            <person name="Cordes M."/>
            <person name="Kohlberg S."/>
            <person name="Sgro J."/>
            <person name="Delgado B."/>
            <person name="Mead K."/>
            <person name="Chinwalla A."/>
            <person name="Leonard S."/>
            <person name="Crouse K."/>
            <person name="Collura K."/>
            <person name="Kudrna D."/>
            <person name="Currie J."/>
            <person name="He R."/>
            <person name="Angelova A."/>
            <person name="Rajasekar S."/>
            <person name="Mueller T."/>
            <person name="Lomeli R."/>
            <person name="Scara G."/>
            <person name="Ko A."/>
            <person name="Delaney K."/>
            <person name="Wissotski M."/>
            <person name="Lopez G."/>
            <person name="Campos D."/>
            <person name="Braidotti M."/>
            <person name="Ashley E."/>
            <person name="Golser W."/>
            <person name="Kim H."/>
            <person name="Lee S."/>
            <person name="Lin J."/>
            <person name="Dujmic Z."/>
            <person name="Kim W."/>
            <person name="Talag J."/>
            <person name="Zuccolo A."/>
            <person name="Fan C."/>
            <person name="Sebastian A."/>
            <person name="Kramer M."/>
            <person name="Spiegel L."/>
            <person name="Nascimento L."/>
            <person name="Zutavern T."/>
            <person name="Miller B."/>
            <person name="Ambroise C."/>
            <person name="Muller S."/>
            <person name="Spooner W."/>
            <person name="Narechania A."/>
            <person name="Ren L."/>
            <person name="Wei S."/>
            <person name="Kumari S."/>
            <person name="Faga B."/>
            <person name="Levy M.J."/>
            <person name="McMahan L."/>
            <person name="Van Buren P."/>
            <person name="Vaughn M.W."/>
            <person name="Ying K."/>
            <person name="Yeh C.-T."/>
            <person name="Emrich S.J."/>
            <person name="Jia Y."/>
            <person name="Kalyanaraman A."/>
            <person name="Hsia A.-P."/>
            <person name="Barbazuk W.B."/>
            <person name="Baucom R.S."/>
            <person name="Brutnell T.P."/>
            <person name="Carpita N.C."/>
            <person name="Chaparro C."/>
            <person name="Chia J.-M."/>
            <person name="Deragon J.-M."/>
            <person name="Estill J.C."/>
            <person name="Fu Y."/>
            <person name="Jeddeloh J.A."/>
            <person name="Han Y."/>
            <person name="Lee H."/>
            <person name="Li P."/>
            <person name="Lisch D.R."/>
            <person name="Liu S."/>
            <person name="Liu Z."/>
            <person name="Nagel D.H."/>
            <person name="McCann M.C."/>
            <person name="SanMiguel P."/>
            <person name="Myers A.M."/>
            <person name="Nettleton D."/>
            <person name="Nguyen J."/>
            <person name="Penning B.W."/>
            <person name="Ponnala L."/>
            <person name="Schneider K.L."/>
            <person name="Schwartz D.C."/>
            <person name="Sharma A."/>
            <person name="Soderlund C."/>
            <person name="Springer N.M."/>
            <person name="Sun Q."/>
            <person name="Wang H."/>
            <person name="Waterman M."/>
            <person name="Westerman R."/>
            <person name="Wolfgruber T.K."/>
            <person name="Yang L."/>
            <person name="Yu Y."/>
            <person name="Zhang L."/>
            <person name="Zhou S."/>
            <person name="Zhu Q."/>
            <person name="Bennetzen J.L."/>
            <person name="Dawe R.K."/>
            <person name="Jiang J."/>
            <person name="Jiang N."/>
            <person name="Presting G.G."/>
            <person name="Wessler S.R."/>
            <person name="Aluru S."/>
            <person name="Martienssen R.A."/>
            <person name="Clifton S.W."/>
            <person name="McCombie W.R."/>
            <person name="Wing R.A."/>
            <person name="Wilson R.K."/>
        </authorList>
    </citation>
    <scope>NUCLEOTIDE SEQUENCE [LARGE SCALE GENOMIC DNA]</scope>
    <source>
        <strain evidence="11">cv. B73</strain>
    </source>
</reference>
<dbReference type="PANTHER" id="PTHR45658:SF103">
    <property type="entry name" value="GATA TRANSCRIPTION FACTOR FAMILY PROTEIN-RELATED"/>
    <property type="match status" value="1"/>
</dbReference>
<dbReference type="InterPro" id="IPR051140">
    <property type="entry name" value="GATA_TF"/>
</dbReference>
<dbReference type="Gene3D" id="3.30.50.10">
    <property type="entry name" value="Erythroid Transcription Factor GATA-1, subunit A"/>
    <property type="match status" value="2"/>
</dbReference>